<feature type="compositionally biased region" description="Low complexity" evidence="1">
    <location>
        <begin position="234"/>
        <end position="248"/>
    </location>
</feature>
<reference evidence="3" key="1">
    <citation type="submission" date="2023-07" db="EMBL/GenBank/DDBJ databases">
        <title>A chromosome-level genome assembly of Lolium multiflorum.</title>
        <authorList>
            <person name="Chen Y."/>
            <person name="Copetti D."/>
            <person name="Kolliker R."/>
            <person name="Studer B."/>
        </authorList>
    </citation>
    <scope>NUCLEOTIDE SEQUENCE</scope>
    <source>
        <strain evidence="3">02402/16</strain>
        <tissue evidence="3">Leaf</tissue>
    </source>
</reference>
<accession>A0AAD8W0J2</accession>
<feature type="compositionally biased region" description="Low complexity" evidence="1">
    <location>
        <begin position="140"/>
        <end position="150"/>
    </location>
</feature>
<gene>
    <name evidence="3" type="ORF">QYE76_002683</name>
</gene>
<dbReference type="Pfam" id="PF07727">
    <property type="entry name" value="RVT_2"/>
    <property type="match status" value="1"/>
</dbReference>
<evidence type="ECO:0000313" key="4">
    <source>
        <dbReference type="Proteomes" id="UP001231189"/>
    </source>
</evidence>
<comment type="caution">
    <text evidence="3">The sequence shown here is derived from an EMBL/GenBank/DDBJ whole genome shotgun (WGS) entry which is preliminary data.</text>
</comment>
<feature type="compositionally biased region" description="Low complexity" evidence="1">
    <location>
        <begin position="349"/>
        <end position="358"/>
    </location>
</feature>
<dbReference type="EMBL" id="JAUUTY010000005">
    <property type="protein sequence ID" value="KAK1628368.1"/>
    <property type="molecule type" value="Genomic_DNA"/>
</dbReference>
<feature type="domain" description="Reverse transcriptase Ty1/copia-type" evidence="2">
    <location>
        <begin position="7"/>
        <end position="120"/>
    </location>
</feature>
<feature type="region of interest" description="Disordered" evidence="1">
    <location>
        <begin position="118"/>
        <end position="158"/>
    </location>
</feature>
<feature type="region of interest" description="Disordered" evidence="1">
    <location>
        <begin position="324"/>
        <end position="364"/>
    </location>
</feature>
<dbReference type="InterPro" id="IPR013103">
    <property type="entry name" value="RVT_2"/>
</dbReference>
<evidence type="ECO:0000256" key="1">
    <source>
        <dbReference type="SAM" id="MobiDB-lite"/>
    </source>
</evidence>
<evidence type="ECO:0000259" key="2">
    <source>
        <dbReference type="Pfam" id="PF07727"/>
    </source>
</evidence>
<feature type="region of interest" description="Disordered" evidence="1">
    <location>
        <begin position="173"/>
        <end position="294"/>
    </location>
</feature>
<dbReference type="Proteomes" id="UP001231189">
    <property type="component" value="Unassembled WGS sequence"/>
</dbReference>
<organism evidence="3 4">
    <name type="scientific">Lolium multiflorum</name>
    <name type="common">Italian ryegrass</name>
    <name type="synonym">Lolium perenne subsp. multiflorum</name>
    <dbReference type="NCBI Taxonomy" id="4521"/>
    <lineage>
        <taxon>Eukaryota</taxon>
        <taxon>Viridiplantae</taxon>
        <taxon>Streptophyta</taxon>
        <taxon>Embryophyta</taxon>
        <taxon>Tracheophyta</taxon>
        <taxon>Spermatophyta</taxon>
        <taxon>Magnoliopsida</taxon>
        <taxon>Liliopsida</taxon>
        <taxon>Poales</taxon>
        <taxon>Poaceae</taxon>
        <taxon>BOP clade</taxon>
        <taxon>Pooideae</taxon>
        <taxon>Poodae</taxon>
        <taxon>Poeae</taxon>
        <taxon>Poeae Chloroplast Group 2 (Poeae type)</taxon>
        <taxon>Loliodinae</taxon>
        <taxon>Loliinae</taxon>
        <taxon>Lolium</taxon>
    </lineage>
</organism>
<sequence length="364" mass="39493">MDSILANGTWEVNDRPYGCKPVGCKWVFKKKLWPDGTIEKYKARLVAKGYTQKEGEDFFDTYSLVARLTTIRVLLSLAASHGLLVHQMDVKTAFLNGELEEIYMEQPDGFVVDGQEGKVCLRNPPREPDGEGNQVFGERSGATTGSTTSSSDDEFLHTDNFFPDLSDFNLNMGDNDAAAKNTSPSTEEVDDTMEARGLKAEVKHIEGQRRSPPRAPPLRSASSAAPPPGPPGLPAARPTSPLAPSSAASRHRTPPSCSRSRPIAHQRLALDPAPASLTFRSRQLPPPRVPARPTHHHLRTLHAPPQLLARQHHAAHALPSITTCDRPPALGKRHAAHQLKPAAFPPPAAGQATTAPRPHATSTR</sequence>
<dbReference type="AlphaFoldDB" id="A0AAD8W0J2"/>
<feature type="compositionally biased region" description="Basic and acidic residues" evidence="1">
    <location>
        <begin position="193"/>
        <end position="209"/>
    </location>
</feature>
<proteinExistence type="predicted"/>
<protein>
    <recommendedName>
        <fullName evidence="2">Reverse transcriptase Ty1/copia-type domain-containing protein</fullName>
    </recommendedName>
</protein>
<name>A0AAD8W0J2_LOLMU</name>
<keyword evidence="4" id="KW-1185">Reference proteome</keyword>
<evidence type="ECO:0000313" key="3">
    <source>
        <dbReference type="EMBL" id="KAK1628368.1"/>
    </source>
</evidence>